<feature type="region of interest" description="Disordered" evidence="1">
    <location>
        <begin position="1541"/>
        <end position="1596"/>
    </location>
</feature>
<dbReference type="PANTHER" id="PTHR33416">
    <property type="entry name" value="NUCLEAR PORE COMPLEX PROTEIN NUP1"/>
    <property type="match status" value="1"/>
</dbReference>
<keyword evidence="2" id="KW-1133">Transmembrane helix</keyword>
<evidence type="ECO:0008006" key="5">
    <source>
        <dbReference type="Google" id="ProtNLM"/>
    </source>
</evidence>
<feature type="transmembrane region" description="Helical" evidence="2">
    <location>
        <begin position="4367"/>
        <end position="4388"/>
    </location>
</feature>
<feature type="compositionally biased region" description="Acidic residues" evidence="1">
    <location>
        <begin position="229"/>
        <end position="245"/>
    </location>
</feature>
<feature type="region of interest" description="Disordered" evidence="1">
    <location>
        <begin position="3851"/>
        <end position="3874"/>
    </location>
</feature>
<gene>
    <name evidence="3" type="ORF">MACJ_001606</name>
</gene>
<feature type="region of interest" description="Disordered" evidence="1">
    <location>
        <begin position="2609"/>
        <end position="2641"/>
    </location>
</feature>
<dbReference type="Proteomes" id="UP000244803">
    <property type="component" value="Chromosome 2"/>
</dbReference>
<feature type="region of interest" description="Disordered" evidence="1">
    <location>
        <begin position="1114"/>
        <end position="1136"/>
    </location>
</feature>
<reference evidence="3" key="1">
    <citation type="submission" date="2022-07" db="EMBL/GenBank/DDBJ databases">
        <title>Evaluation of T. orientalis genome assembly methods using nanopore sequencing and analysis of variation between genomes.</title>
        <authorList>
            <person name="Yam J."/>
            <person name="Micallef M.L."/>
            <person name="Liu M."/>
            <person name="Djordjevic S.P."/>
            <person name="Bogema D.R."/>
            <person name="Jenkins C."/>
        </authorList>
    </citation>
    <scope>NUCLEOTIDE SEQUENCE</scope>
    <source>
        <strain evidence="3">Fish Creek</strain>
    </source>
</reference>
<proteinExistence type="predicted"/>
<feature type="region of interest" description="Disordered" evidence="1">
    <location>
        <begin position="513"/>
        <end position="541"/>
    </location>
</feature>
<feature type="compositionally biased region" description="Polar residues" evidence="1">
    <location>
        <begin position="3078"/>
        <end position="3090"/>
    </location>
</feature>
<evidence type="ECO:0000313" key="3">
    <source>
        <dbReference type="EMBL" id="UKJ90672.2"/>
    </source>
</evidence>
<feature type="region of interest" description="Disordered" evidence="1">
    <location>
        <begin position="4182"/>
        <end position="4203"/>
    </location>
</feature>
<evidence type="ECO:0000256" key="2">
    <source>
        <dbReference type="SAM" id="Phobius"/>
    </source>
</evidence>
<feature type="compositionally biased region" description="Polar residues" evidence="1">
    <location>
        <begin position="4182"/>
        <end position="4195"/>
    </location>
</feature>
<feature type="compositionally biased region" description="Low complexity" evidence="1">
    <location>
        <begin position="258"/>
        <end position="279"/>
    </location>
</feature>
<feature type="compositionally biased region" description="Polar residues" evidence="1">
    <location>
        <begin position="609"/>
        <end position="619"/>
    </location>
</feature>
<dbReference type="EMBL" id="CP056068">
    <property type="protein sequence ID" value="UKJ90672.2"/>
    <property type="molecule type" value="Genomic_DNA"/>
</dbReference>
<feature type="transmembrane region" description="Helical" evidence="2">
    <location>
        <begin position="4400"/>
        <end position="4421"/>
    </location>
</feature>
<organism evidence="3 4">
    <name type="scientific">Theileria orientalis</name>
    <dbReference type="NCBI Taxonomy" id="68886"/>
    <lineage>
        <taxon>Eukaryota</taxon>
        <taxon>Sar</taxon>
        <taxon>Alveolata</taxon>
        <taxon>Apicomplexa</taxon>
        <taxon>Aconoidasida</taxon>
        <taxon>Piroplasmida</taxon>
        <taxon>Theileriidae</taxon>
        <taxon>Theileria</taxon>
    </lineage>
</organism>
<feature type="compositionally biased region" description="Polar residues" evidence="1">
    <location>
        <begin position="1382"/>
        <end position="1394"/>
    </location>
</feature>
<feature type="transmembrane region" description="Helical" evidence="2">
    <location>
        <begin position="4441"/>
        <end position="4460"/>
    </location>
</feature>
<keyword evidence="2" id="KW-0472">Membrane</keyword>
<feature type="compositionally biased region" description="Basic and acidic residues" evidence="1">
    <location>
        <begin position="520"/>
        <end position="538"/>
    </location>
</feature>
<feature type="region of interest" description="Disordered" evidence="1">
    <location>
        <begin position="3078"/>
        <end position="3102"/>
    </location>
</feature>
<sequence>MLKYILNGLIRTFGRELVEEWIPLDHVCVTSVGNPEIHLADIAIPEILFQTYSSPFALVSSNVRRIVVKCDWLAFFRSNKRGKIKIDVDGVDLVVRTKRLDEFDPDICRKLLLKKKKKYLDKWLKYSKLGANADKAAKIVNCLSIRVKNVKVTFVDDVIYKNPFSIVIRADLVTGGGVDSKNPNMNDLERKGFLKDLFANLLFKTRGVQIEYNSYESYYSNYSQNYSDDLDTEVGTDSQESDSCESFDSSETGLNQNLSSSSSRWDQDDPSSSSSNLSDELFESDFSEKEEMENRELYDFLEVKRSNFCTFCSSCMPPEKISKNKINPDSIKYLNILNTPHKRFRLTTKEGIFVGISVKIWNFNSLFFVDGIAYEPIQKIKLYLCGNDDEYAKQDHYGYLFDGSIKYSQLKLNFSSEFVHTLHDFIRYVRMLSSFKKGATNDLCKMPSVQSSVKYCNLLKKSKLINLSKEDQEFFDAYERETPLGVLIRLRNSLSKKRRKIIKSDINTNKSSKYANKARSNREEKLKTTKTNDKKTNLSDDEEEQYFGIKIERLFQDEEEYKDEYDDQFIRNFINIQAEEYESNFFMSNYCEYMNATTGNTSTFGTTGIDENNTGGTNSDKARVDPSDTSGSRAYKAIRMVMGGPNASSNDDYWFLGSMSFGIIAPNLRVDLIPTSKILNSFNEANRSKGGKRKMLDCIIAEVSNFCFNIVQISDRRSSIKVFLARAMCRYGKVECYAKKHTFSCDLVLGSVHNEMLVAAPSKMIEDYEGYFKDYGNDDVDEFSVQDFRQIDKHSLISILVESYGNNVKKNVVNMCSYFLIANPALKLYKSVEQSLKTRTLNELLSFEMFLHRTFTNNHRNQYRFKTTDPDYPFKNVTQYSKEDLDMINNFISKLDEKLKYVITMMRQRTCMKNRNLVRFTVKEIKMYSFFARCAKKRTRVDAKDMYEQNEQSLLKWPYQKRIGYVVENSKEARRRRTMMLMDNSSSSSSDRPSANVNTNANNIGYGGVNNDVVVSFDEETNDVDTDVQKTNRWEDVDWFYNAISVPFCIEYLELGFNNCIEVSVKGLEVLVDTYLSSRKLALNDIDISMINIYDVTDRFNAFDTASVNISTVGADSKTHNRPPATSGATSATHKSGAKLVKDGRNDDKTNLLSVELFSFQLFKKSGVFLITLENVELQSNLVVLAPFHQFVDEFAKSGKDVRNMVNALRGGTCFPSFYAYFNIKPDYSRKVTSALDEFEYDSMIKFGKQMEMEALVYNMISCYFTPVYEPELISFHGDYKKKVLVSLRDLKIFFLKHDRSTNSEGGIVVVATNDHTPLYSLVFHKLSLQLLKGDKKKIKLNLKGANLLSHTHVDLETGEDNSFGVPYQENSNPYYEESNDDSQSTSSYTMSRNTSRGSDRIGSGSSSTTSNNDATFGNVNGCINAFNTKNINNDSHANYNYLINRGDYEVLFGCNMNDLKNNTITSKRVQHGQVLVQVEKVRGNTEIKLELRSLNFKYNKDFVDYCFQQFLFCNNLIQRLSSSTSGVRHRTNFRTSNSLNTSSSEAFHNTSDDNDANTFNTNNSSGSITSDTRSSTEDTTASEDVYEDGTRGGKCGQASGSLKVYVSSFNSFVYLDSFGVVLDLFCELTKKNNSLSLNVARLSTGFLWSNYKRFLTLSLMDLQFMLDDYNVFKMDPEELERLDSLMDLGHMNNILVLRLSQLALWYHYNNSYTAYNAHTELNKFSSLGSSGRKYSDLKEVFYELSLLFNEYWFSHVTWCLLPTCSDEDVLIPIFSTKVSSYSRLKPIMNRSYVKSYMKMVNYTSTATSRADANSVDEYCDDFSSSGAGDNDDNIDDTVSGSVGGKQNEDTLIDEFLSRIEVLEKYDSLQLDTNLILHKFNSVLTTKGSVEVGEFLFNFDMSMMKEVKRYASEVKEVLNKFKNHFSSFKSMCAGPDGGFKSNADSAVTGKLGDTRNLGIGGSSLNIGTNTSVVTNAVDVDYTVYYDDETNEGQGKDNVGHGAHKKAFVLSLDFILNGSASCLFSDYSLTVPCWYLPEVTERYKMLRFKILKAYPQNKVMVNFAYSFNVLLQNNLDEDVLYKLSKHIDDNVIGSVTGEGFEAQDNTVEFLYEQYYTFNGNLILTVSNCSFILDLYAKHPYNLDTSVYAQGGNGDTHQANRYHHRLSSINVFEEPLDEYDLVKIFSLTLCKKVHFVKNEDRVLVKLLVEKLQILDYFGKYMIYNVHEMRSKAAQFYYVPEDLLSKHKEQIVVSLSKSASSKQVNVVIDNTLAEFHPDFVNLVIAIVTSQLGSSIQNHRVNKPSSAASYGTRFSSATTDNMGYCTNTFGSTTDINNNVITVTDNNNSGTDVIHNLKLSLTLNMFEIWIYPSIDFYTRTREVARETMDQRVRAIPKIFMTAEASRFLNHRYGGTSAEGDNTSIHRGSSDSNYHDDRMHVFCILFSGTVSCSKYCRCHVKYLSTTLGAVLLLENNAKVLVDQNDALIISRMNDPCNRFLFEMKDLSIKFKIDADNVMIQSLLESIRVCNSIEDLARIYYLKDYFYPERINDLIQCMKSPDRVHKHEDHEAHEYEYKSLDDIFRSLGVVNTHKSDHVDEFDTSFEDMASVSASSHNISRHNTTNNARISSSTTNDANTSGIINKNKPTNALSAKKTSFISVRTDKSSANVSEGRKGSRSRNNGPKEDSDKEKIKKAFKALDRLYYLGRRKISVRVEVSNLQVIIPTNPEPMILGLLVSELNFEASCKSQQLNTSSVFSLSFLFEVALLNNKFGVIDALMQPTPFGLELIANGEIDDEDEKNIDSNVLVIKLELGAATVDFSNNMSRLMNYLIMTLKRIREIEKTIELNRITVYNELDYDICVFSGNSKREMDYFVVPNNTSMKLFTKEFSVLIRNQENIFSDCENLLGYIDNNLLYGNTNNVKDFINLHNFTNNNKINAAENRISNVNIKLKDTRNNYIYLGRFEGIETILKLPNVGEVILVEKLSNKVVVSTNVKIENLTDITLVIRSRSYYGAKRKSKFLPTIKEKINELSGSLDEMDGVDGMSELVLDKFTSVGIPISWYMNKFTPFITYADNSPLNKSYGSAESSSYANKTNTSRHGKMSASGNVNSTVGDIKRNYSTEMYNTDTDVTELIEDLVQFELLKNLLNNPSFSKTNNSYYSTHDQEKKEYLLRFKNGLCFKTTMTSTVVNDINEVDCVKYVITIEPTLRICNKLPFDLVVYFSTVKQNSSLDFKEPNVELKETAVDLLLHYKVDSMSIVENNGAVKLLRPNQSWGIPVCNTKFYLKLFIKGVPLVNTSRGNYTQSSALGRMDFSVNDTDGYSGEGIGGLGDNVASGVNVGPEIDMVQDSYYDSSGAVRGEKYSVMEYFSQIGNLSEMKERNLMYQSDLFEINLPNTVDLVATKCLKYTSGPIYETTFKHFEPLLSRGLYSRNREAFYEVVKNSFVNVRLEKDKVSVVWPYIFENFTNNFISLNGNLIPPLFKYFSTNRQATNANLRAYVKHESGHYVPTTEVSKLDFTSTTATRPPINLAVQTSSKEGNSKRKPDRNAAFSFGKHETFELDGDDATGEGNYEDSVGISECVSLGCTVRALNISAHPTRIVAFHGYYRFINRMNHNLIIDHSNYVRKVIGPNEEADVNTALKTIRMLITASSSGFSTSNVADTTTSASIVNVHGSSNTTEKENAKVSACTISLTPPKIPFNMQIRAKQVNKESTKGDDEQLILNISVVEGKFEHGLPCHFNGLYFIVSEAKDTTYQLLNLTRFDLYVVDPNFLLANSRSDISKKGGASRLLEESKMESLERENAMVLSRLKLTPHVLFNNNDRRVAFKSSHESQWMIYNIDTLNNVHTYRTSTYGTRDLKGSATTTSSSDNTSSNSSSSIMDPSSITYATIMEGGETASSTAGYSTVTGTAAESSTTGSNTTNTSVKFKESIEIFVSCIMKKNGTRVICFLDNYILLCKLIERVDLVQMNRITSVWSKIVFTFATRRITTTMSSKKKLVLAAHLNNLQFNLVLTNNFHLANLRNLNGMKNTKSTLTGSNYWIMDLMLTIHGCHIDHFVQGFIPVILKTLTNRHSVQESFLVFKTTCTIFSKSIQTFDNVYFKLSPISLNVEMRVIEQIVDYFESLSADNANTAYKAGITGLSSATSKRGLIDSRAGTAGGGKGVAANYGEATVFGRVDADADHSVTPRKTSVTKFGTTPRGTSGGDGNFGLPSSLRAAKAEVVKKPTDGPVASVVKLNRRDKMTKKYFKALTIEPITVVLSIRTSDVHLTRQGLQILDALPVDTPSVCVHFFSEKIYQNVCSFEELFSVLKNSYFKQLVRQSLPTAWLANSLALLYGVIKGSLYLVTQPFSCCKKFKNTSEGFLIGISNGIKYFVLFVVGGLAQSVGHMLNIFYKLMGRGRAKPIGILDGLWFGLNSIFLDMFYNPWRRLFSEFYIGTGIKRGFRNAYNIVKCIASPLAALVNLLVNIVEGLSNVLLGDFEQFTHLYETDQLSNIALTGERLKVDPSDDKKRGELLRKMKTVGRLL</sequence>
<name>A0A976MB47_THEOR</name>
<accession>A0A976MB47</accession>
<protein>
    <recommendedName>
        <fullName evidence="5">Chorein N-terminal domain-containing protein</fullName>
    </recommendedName>
</protein>
<feature type="compositionally biased region" description="Low complexity" evidence="1">
    <location>
        <begin position="1557"/>
        <end position="1580"/>
    </location>
</feature>
<feature type="region of interest" description="Disordered" evidence="1">
    <location>
        <begin position="1360"/>
        <end position="1413"/>
    </location>
</feature>
<dbReference type="OrthoDB" id="361476at2759"/>
<feature type="region of interest" description="Disordered" evidence="1">
    <location>
        <begin position="2656"/>
        <end position="2685"/>
    </location>
</feature>
<feature type="compositionally biased region" description="Low complexity" evidence="1">
    <location>
        <begin position="1395"/>
        <end position="1413"/>
    </location>
</feature>
<feature type="region of interest" description="Disordered" evidence="1">
    <location>
        <begin position="229"/>
        <end position="288"/>
    </location>
</feature>
<keyword evidence="2" id="KW-0812">Transmembrane</keyword>
<evidence type="ECO:0000256" key="1">
    <source>
        <dbReference type="SAM" id="MobiDB-lite"/>
    </source>
</evidence>
<evidence type="ECO:0000313" key="4">
    <source>
        <dbReference type="Proteomes" id="UP000244803"/>
    </source>
</evidence>
<feature type="compositionally biased region" description="Low complexity" evidence="1">
    <location>
        <begin position="3856"/>
        <end position="3874"/>
    </location>
</feature>
<feature type="region of interest" description="Disordered" evidence="1">
    <location>
        <begin position="607"/>
        <end position="630"/>
    </location>
</feature>
<dbReference type="PANTHER" id="PTHR33416:SF20">
    <property type="entry name" value="NUCLEAR PORE COMPLEX PROTEIN NUP1"/>
    <property type="match status" value="1"/>
</dbReference>